<dbReference type="RefSeq" id="WP_344812283.1">
    <property type="nucleotide sequence ID" value="NZ_BAAAYX010000005.1"/>
</dbReference>
<organism evidence="3 4">
    <name type="scientific">Microlunatus aurantiacus</name>
    <dbReference type="NCBI Taxonomy" id="446786"/>
    <lineage>
        <taxon>Bacteria</taxon>
        <taxon>Bacillati</taxon>
        <taxon>Actinomycetota</taxon>
        <taxon>Actinomycetes</taxon>
        <taxon>Propionibacteriales</taxon>
        <taxon>Propionibacteriaceae</taxon>
        <taxon>Microlunatus</taxon>
    </lineage>
</organism>
<dbReference type="PANTHER" id="PTHR43249:SF1">
    <property type="entry name" value="D-GLUCOSIDE 3-DEHYDROGENASE"/>
    <property type="match status" value="1"/>
</dbReference>
<evidence type="ECO:0000259" key="1">
    <source>
        <dbReference type="Pfam" id="PF01408"/>
    </source>
</evidence>
<evidence type="ECO:0000259" key="2">
    <source>
        <dbReference type="Pfam" id="PF22725"/>
    </source>
</evidence>
<dbReference type="SUPFAM" id="SSF51735">
    <property type="entry name" value="NAD(P)-binding Rossmann-fold domains"/>
    <property type="match status" value="1"/>
</dbReference>
<dbReference type="InterPro" id="IPR000683">
    <property type="entry name" value="Gfo/Idh/MocA-like_OxRdtase_N"/>
</dbReference>
<sequence>MVRAAVIGCGDVSVVHLEAIRRIEGSELVAVCDLDPGVARSVGETYGVPGFTDPLAMIESEHPDVVQISTPHDQHVDPAIACLEAGVAVLSEKPVAATVAEAERLVRWSAEHPEATVGICFQNRYNATSVAIRELLASGELGTVHGAFATVAWHRSPAYYEARPWRGQRARSGGGTLINQAIHTIDLLQWFLGDVTAVGGRAGTYVLGDVIDVEDSAQLVLDHPGGVRSVCFATNTAAVDFPVGIEIAAENAQLSLRGDLTVSWADGRVDVVPERRAESGGRSYWGVSHELLIADFHAQATAGKPFWIDPAEGIKALQIIEQVYALSR</sequence>
<reference evidence="4" key="1">
    <citation type="journal article" date="2019" name="Int. J. Syst. Evol. Microbiol.">
        <title>The Global Catalogue of Microorganisms (GCM) 10K type strain sequencing project: providing services to taxonomists for standard genome sequencing and annotation.</title>
        <authorList>
            <consortium name="The Broad Institute Genomics Platform"/>
            <consortium name="The Broad Institute Genome Sequencing Center for Infectious Disease"/>
            <person name="Wu L."/>
            <person name="Ma J."/>
        </authorList>
    </citation>
    <scope>NUCLEOTIDE SEQUENCE [LARGE SCALE GENOMIC DNA]</scope>
    <source>
        <strain evidence="4">JCM 16548</strain>
    </source>
</reference>
<keyword evidence="4" id="KW-1185">Reference proteome</keyword>
<protein>
    <submittedName>
        <fullName evidence="3">Gfo/Idh/MocA family oxidoreductase</fullName>
    </submittedName>
</protein>
<dbReference type="Pfam" id="PF01408">
    <property type="entry name" value="GFO_IDH_MocA"/>
    <property type="match status" value="1"/>
</dbReference>
<dbReference type="InterPro" id="IPR036291">
    <property type="entry name" value="NAD(P)-bd_dom_sf"/>
</dbReference>
<dbReference type="Pfam" id="PF22725">
    <property type="entry name" value="GFO_IDH_MocA_C3"/>
    <property type="match status" value="1"/>
</dbReference>
<dbReference type="Gene3D" id="3.30.360.10">
    <property type="entry name" value="Dihydrodipicolinate Reductase, domain 2"/>
    <property type="match status" value="1"/>
</dbReference>
<dbReference type="Gene3D" id="3.40.50.720">
    <property type="entry name" value="NAD(P)-binding Rossmann-like Domain"/>
    <property type="match status" value="1"/>
</dbReference>
<dbReference type="InterPro" id="IPR052515">
    <property type="entry name" value="Gfo/Idh/MocA_Oxidoreductase"/>
</dbReference>
<comment type="caution">
    <text evidence="3">The sequence shown here is derived from an EMBL/GenBank/DDBJ whole genome shotgun (WGS) entry which is preliminary data.</text>
</comment>
<feature type="domain" description="GFO/IDH/MocA-like oxidoreductase" evidence="2">
    <location>
        <begin position="131"/>
        <end position="253"/>
    </location>
</feature>
<dbReference type="SUPFAM" id="SSF55347">
    <property type="entry name" value="Glyceraldehyde-3-phosphate dehydrogenase-like, C-terminal domain"/>
    <property type="match status" value="1"/>
</dbReference>
<dbReference type="InterPro" id="IPR055170">
    <property type="entry name" value="GFO_IDH_MocA-like_dom"/>
</dbReference>
<evidence type="ECO:0000313" key="4">
    <source>
        <dbReference type="Proteomes" id="UP001500051"/>
    </source>
</evidence>
<accession>A0ABP7DBJ8</accession>
<proteinExistence type="predicted"/>
<dbReference type="PANTHER" id="PTHR43249">
    <property type="entry name" value="UDP-N-ACETYL-2-AMINO-2-DEOXY-D-GLUCURONATE OXIDASE"/>
    <property type="match status" value="1"/>
</dbReference>
<dbReference type="Proteomes" id="UP001500051">
    <property type="component" value="Unassembled WGS sequence"/>
</dbReference>
<dbReference type="EMBL" id="BAAAYX010000005">
    <property type="protein sequence ID" value="GAA3703458.1"/>
    <property type="molecule type" value="Genomic_DNA"/>
</dbReference>
<gene>
    <name evidence="3" type="ORF">GCM10022204_20860</name>
</gene>
<name>A0ABP7DBJ8_9ACTN</name>
<feature type="domain" description="Gfo/Idh/MocA-like oxidoreductase N-terminal" evidence="1">
    <location>
        <begin position="3"/>
        <end position="112"/>
    </location>
</feature>
<evidence type="ECO:0000313" key="3">
    <source>
        <dbReference type="EMBL" id="GAA3703458.1"/>
    </source>
</evidence>